<evidence type="ECO:0000256" key="5">
    <source>
        <dbReference type="ARBA" id="ARBA00023122"/>
    </source>
</evidence>
<keyword evidence="4 8" id="KW-1133">Transmembrane helix</keyword>
<organism evidence="12 13">
    <name type="scientific">Candidatus Alloenteromonas pullicola</name>
    <dbReference type="NCBI Taxonomy" id="2840784"/>
    <lineage>
        <taxon>Bacteria</taxon>
        <taxon>Bacillati</taxon>
        <taxon>Bacillota</taxon>
        <taxon>Bacillota incertae sedis</taxon>
        <taxon>Candidatus Alloenteromonas</taxon>
    </lineage>
</organism>
<evidence type="ECO:0000256" key="3">
    <source>
        <dbReference type="ARBA" id="ARBA00022737"/>
    </source>
</evidence>
<dbReference type="PANTHER" id="PTHR22777:SF17">
    <property type="entry name" value="UPF0053 PROTEIN SLL0260"/>
    <property type="match status" value="1"/>
</dbReference>
<evidence type="ECO:0000256" key="8">
    <source>
        <dbReference type="PROSITE-ProRule" id="PRU01193"/>
    </source>
</evidence>
<feature type="domain" description="CBS" evidence="10">
    <location>
        <begin position="277"/>
        <end position="336"/>
    </location>
</feature>
<keyword evidence="2 8" id="KW-0812">Transmembrane</keyword>
<dbReference type="SUPFAM" id="SSF54631">
    <property type="entry name" value="CBS-domain pair"/>
    <property type="match status" value="1"/>
</dbReference>
<keyword evidence="3" id="KW-0677">Repeat</keyword>
<evidence type="ECO:0000313" key="12">
    <source>
        <dbReference type="EMBL" id="HIU44983.1"/>
    </source>
</evidence>
<dbReference type="CDD" id="cd04590">
    <property type="entry name" value="CBS_pair_CorC_HlyC_assoc"/>
    <property type="match status" value="1"/>
</dbReference>
<evidence type="ECO:0000259" key="10">
    <source>
        <dbReference type="PROSITE" id="PS51371"/>
    </source>
</evidence>
<evidence type="ECO:0000259" key="11">
    <source>
        <dbReference type="PROSITE" id="PS51846"/>
    </source>
</evidence>
<dbReference type="SMART" id="SM00116">
    <property type="entry name" value="CBS"/>
    <property type="match status" value="1"/>
</dbReference>
<dbReference type="InterPro" id="IPR000644">
    <property type="entry name" value="CBS_dom"/>
</dbReference>
<dbReference type="PROSITE" id="PS51371">
    <property type="entry name" value="CBS"/>
    <property type="match status" value="2"/>
</dbReference>
<dbReference type="Gene3D" id="3.10.580.10">
    <property type="entry name" value="CBS-domain"/>
    <property type="match status" value="1"/>
</dbReference>
<evidence type="ECO:0000256" key="7">
    <source>
        <dbReference type="PROSITE-ProRule" id="PRU00703"/>
    </source>
</evidence>
<feature type="domain" description="CBS" evidence="10">
    <location>
        <begin position="216"/>
        <end position="276"/>
    </location>
</feature>
<dbReference type="Pfam" id="PF00571">
    <property type="entry name" value="CBS"/>
    <property type="match status" value="2"/>
</dbReference>
<feature type="transmembrane region" description="Helical" evidence="9">
    <location>
        <begin position="130"/>
        <end position="152"/>
    </location>
</feature>
<dbReference type="AlphaFoldDB" id="A0A9D1LN99"/>
<dbReference type="PANTHER" id="PTHR22777">
    <property type="entry name" value="HEMOLYSIN-RELATED"/>
    <property type="match status" value="1"/>
</dbReference>
<feature type="domain" description="CNNM transmembrane" evidence="11">
    <location>
        <begin position="1"/>
        <end position="189"/>
    </location>
</feature>
<reference evidence="12" key="1">
    <citation type="submission" date="2020-10" db="EMBL/GenBank/DDBJ databases">
        <authorList>
            <person name="Gilroy R."/>
        </authorList>
    </citation>
    <scope>NUCLEOTIDE SEQUENCE</scope>
    <source>
        <strain evidence="12">ChiGjej1B1-22543</strain>
    </source>
</reference>
<gene>
    <name evidence="12" type="ORF">IAC52_01660</name>
</gene>
<evidence type="ECO:0000256" key="2">
    <source>
        <dbReference type="ARBA" id="ARBA00022692"/>
    </source>
</evidence>
<comment type="subcellular location">
    <subcellularLocation>
        <location evidence="1">Membrane</location>
        <topology evidence="1">Multi-pass membrane protein</topology>
    </subcellularLocation>
</comment>
<dbReference type="Proteomes" id="UP000824070">
    <property type="component" value="Unassembled WGS sequence"/>
</dbReference>
<proteinExistence type="predicted"/>
<reference evidence="12" key="2">
    <citation type="journal article" date="2021" name="PeerJ">
        <title>Extensive microbial diversity within the chicken gut microbiome revealed by metagenomics and culture.</title>
        <authorList>
            <person name="Gilroy R."/>
            <person name="Ravi A."/>
            <person name="Getino M."/>
            <person name="Pursley I."/>
            <person name="Horton D.L."/>
            <person name="Alikhan N.F."/>
            <person name="Baker D."/>
            <person name="Gharbi K."/>
            <person name="Hall N."/>
            <person name="Watson M."/>
            <person name="Adriaenssens E.M."/>
            <person name="Foster-Nyarko E."/>
            <person name="Jarju S."/>
            <person name="Secka A."/>
            <person name="Antonio M."/>
            <person name="Oren A."/>
            <person name="Chaudhuri R.R."/>
            <person name="La Ragione R."/>
            <person name="Hildebrand F."/>
            <person name="Pallen M.J."/>
        </authorList>
    </citation>
    <scope>NUCLEOTIDE SEQUENCE</scope>
    <source>
        <strain evidence="12">ChiGjej1B1-22543</strain>
    </source>
</reference>
<dbReference type="GO" id="GO:0005886">
    <property type="term" value="C:plasma membrane"/>
    <property type="evidence" value="ECO:0007669"/>
    <property type="project" value="TreeGrafter"/>
</dbReference>
<feature type="transmembrane region" description="Helical" evidence="9">
    <location>
        <begin position="60"/>
        <end position="82"/>
    </location>
</feature>
<evidence type="ECO:0000256" key="6">
    <source>
        <dbReference type="ARBA" id="ARBA00023136"/>
    </source>
</evidence>
<evidence type="ECO:0000313" key="13">
    <source>
        <dbReference type="Proteomes" id="UP000824070"/>
    </source>
</evidence>
<accession>A0A9D1LN99</accession>
<sequence>MPLWGAIVLIAVLLLVSGLFSASENAFSNCDKYHFKIDADKGKLTAKIIVRLTERFEDTLVAVLVGNNIVQTLMSSISAVIFYEICAEFGVGGLDAILSTVVMGFLVYLISDTCPKILSKAIPNKMAAFLAWPDFIVSILLYPLVLLFRLLLKLVHRIFHIKDENMLTKEDFLQRAKEAKNEDEITEQDEDLFEEDEKRLISRAFTFDTIAVKAVMTPFSKVNYINEDDLTIAGVNKLLLSSPYSRFPVFNQEGECIGILSANVYFQEYNRDEHLSITSTLLPPVYVEDEETLDDAFDILNNEQTHMALVKDNQGKLLGLVTMDDLLSKLVGAMDELPKKKEARQ</sequence>
<name>A0A9D1LN99_9FIRM</name>
<dbReference type="InterPro" id="IPR044751">
    <property type="entry name" value="Ion_transp-like_CBS"/>
</dbReference>
<protein>
    <submittedName>
        <fullName evidence="12">DUF21 domain-containing protein</fullName>
    </submittedName>
</protein>
<keyword evidence="6 8" id="KW-0472">Membrane</keyword>
<dbReference type="Pfam" id="PF01595">
    <property type="entry name" value="CNNM"/>
    <property type="match status" value="1"/>
</dbReference>
<evidence type="ECO:0000256" key="1">
    <source>
        <dbReference type="ARBA" id="ARBA00004141"/>
    </source>
</evidence>
<dbReference type="PROSITE" id="PS51846">
    <property type="entry name" value="CNNM"/>
    <property type="match status" value="1"/>
</dbReference>
<feature type="transmembrane region" description="Helical" evidence="9">
    <location>
        <begin position="89"/>
        <end position="110"/>
    </location>
</feature>
<evidence type="ECO:0000256" key="9">
    <source>
        <dbReference type="SAM" id="Phobius"/>
    </source>
</evidence>
<keyword evidence="5 7" id="KW-0129">CBS domain</keyword>
<evidence type="ECO:0000256" key="4">
    <source>
        <dbReference type="ARBA" id="ARBA00022989"/>
    </source>
</evidence>
<dbReference type="InterPro" id="IPR046342">
    <property type="entry name" value="CBS_dom_sf"/>
</dbReference>
<comment type="caution">
    <text evidence="12">The sequence shown here is derived from an EMBL/GenBank/DDBJ whole genome shotgun (WGS) entry which is preliminary data.</text>
</comment>
<dbReference type="InterPro" id="IPR002550">
    <property type="entry name" value="CNNM"/>
</dbReference>
<dbReference type="EMBL" id="DVMV01000012">
    <property type="protein sequence ID" value="HIU44983.1"/>
    <property type="molecule type" value="Genomic_DNA"/>
</dbReference>